<dbReference type="EMBL" id="JBHSZI010000001">
    <property type="protein sequence ID" value="MFC7057225.1"/>
    <property type="molecule type" value="Genomic_DNA"/>
</dbReference>
<gene>
    <name evidence="2" type="ORF">ACFQQG_02330</name>
</gene>
<dbReference type="Pfam" id="PF19121">
    <property type="entry name" value="DUF5805"/>
    <property type="match status" value="1"/>
</dbReference>
<organism evidence="2 3">
    <name type="scientific">Halovenus salina</name>
    <dbReference type="NCBI Taxonomy" id="1510225"/>
    <lineage>
        <taxon>Archaea</taxon>
        <taxon>Methanobacteriati</taxon>
        <taxon>Methanobacteriota</taxon>
        <taxon>Stenosarchaea group</taxon>
        <taxon>Halobacteria</taxon>
        <taxon>Halobacteriales</taxon>
        <taxon>Haloarculaceae</taxon>
        <taxon>Halovenus</taxon>
    </lineage>
</organism>
<keyword evidence="3" id="KW-1185">Reference proteome</keyword>
<dbReference type="Proteomes" id="UP001596445">
    <property type="component" value="Unassembled WGS sequence"/>
</dbReference>
<name>A0ABD5W0S5_9EURY</name>
<evidence type="ECO:0000313" key="3">
    <source>
        <dbReference type="Proteomes" id="UP001596445"/>
    </source>
</evidence>
<comment type="caution">
    <text evidence="2">The sequence shown here is derived from an EMBL/GenBank/DDBJ whole genome shotgun (WGS) entry which is preliminary data.</text>
</comment>
<protein>
    <submittedName>
        <fullName evidence="2">DUF5805 domain-containing protein</fullName>
    </submittedName>
</protein>
<sequence>MATDPDVDTSRTVVQVYVPAYQREMWDEHADELDMSRSEFVKTMVQAGRRGFGGEPAVESHQDSEAGGEQRSDSSLRAQILEILDEQDCLSWDELLAAVTGDIETQLEETLQELQESGSVRYSGRDGGYVLESEKDT</sequence>
<feature type="compositionally biased region" description="Basic and acidic residues" evidence="1">
    <location>
        <begin position="58"/>
        <end position="74"/>
    </location>
</feature>
<dbReference type="GeneID" id="76629051"/>
<evidence type="ECO:0000256" key="1">
    <source>
        <dbReference type="SAM" id="MobiDB-lite"/>
    </source>
</evidence>
<feature type="region of interest" description="Disordered" evidence="1">
    <location>
        <begin position="51"/>
        <end position="74"/>
    </location>
</feature>
<feature type="region of interest" description="Disordered" evidence="1">
    <location>
        <begin position="118"/>
        <end position="137"/>
    </location>
</feature>
<reference evidence="2 3" key="1">
    <citation type="journal article" date="2019" name="Int. J. Syst. Evol. Microbiol.">
        <title>The Global Catalogue of Microorganisms (GCM) 10K type strain sequencing project: providing services to taxonomists for standard genome sequencing and annotation.</title>
        <authorList>
            <consortium name="The Broad Institute Genomics Platform"/>
            <consortium name="The Broad Institute Genome Sequencing Center for Infectious Disease"/>
            <person name="Wu L."/>
            <person name="Ma J."/>
        </authorList>
    </citation>
    <scope>NUCLEOTIDE SEQUENCE [LARGE SCALE GENOMIC DNA]</scope>
    <source>
        <strain evidence="2 3">JCM 30072</strain>
    </source>
</reference>
<evidence type="ECO:0000313" key="2">
    <source>
        <dbReference type="EMBL" id="MFC7057225.1"/>
    </source>
</evidence>
<accession>A0ABD5W0S5</accession>
<proteinExistence type="predicted"/>
<dbReference type="RefSeq" id="WP_267162953.1">
    <property type="nucleotide sequence ID" value="NZ_CP112972.1"/>
</dbReference>
<dbReference type="InterPro" id="IPR043828">
    <property type="entry name" value="DUF5805"/>
</dbReference>
<dbReference type="AlphaFoldDB" id="A0ABD5W0S5"/>